<evidence type="ECO:0008006" key="3">
    <source>
        <dbReference type="Google" id="ProtNLM"/>
    </source>
</evidence>
<name>A0A560IT48_9PROT</name>
<dbReference type="OrthoDB" id="7874861at2"/>
<organism evidence="1 2">
    <name type="scientific">Nitrospirillum amazonense</name>
    <dbReference type="NCBI Taxonomy" id="28077"/>
    <lineage>
        <taxon>Bacteria</taxon>
        <taxon>Pseudomonadati</taxon>
        <taxon>Pseudomonadota</taxon>
        <taxon>Alphaproteobacteria</taxon>
        <taxon>Rhodospirillales</taxon>
        <taxon>Azospirillaceae</taxon>
        <taxon>Nitrospirillum</taxon>
    </lineage>
</organism>
<evidence type="ECO:0000313" key="2">
    <source>
        <dbReference type="Proteomes" id="UP000318050"/>
    </source>
</evidence>
<gene>
    <name evidence="1" type="ORF">FBZ92_105183</name>
</gene>
<evidence type="ECO:0000313" key="1">
    <source>
        <dbReference type="EMBL" id="TWB62248.1"/>
    </source>
</evidence>
<comment type="caution">
    <text evidence="1">The sequence shown here is derived from an EMBL/GenBank/DDBJ whole genome shotgun (WGS) entry which is preliminary data.</text>
</comment>
<accession>A0A560IT48</accession>
<dbReference type="Proteomes" id="UP000318050">
    <property type="component" value="Unassembled WGS sequence"/>
</dbReference>
<protein>
    <recommendedName>
        <fullName evidence="3">Excisionase family DNA binding protein</fullName>
    </recommendedName>
</protein>
<dbReference type="AlphaFoldDB" id="A0A560IT48"/>
<reference evidence="1 2" key="1">
    <citation type="submission" date="2019-06" db="EMBL/GenBank/DDBJ databases">
        <title>Genomic Encyclopedia of Type Strains, Phase IV (KMG-V): Genome sequencing to study the core and pangenomes of soil and plant-associated prokaryotes.</title>
        <authorList>
            <person name="Whitman W."/>
        </authorList>
    </citation>
    <scope>NUCLEOTIDE SEQUENCE [LARGE SCALE GENOMIC DNA]</scope>
    <source>
        <strain evidence="1 2">BR 11140</strain>
    </source>
</reference>
<sequence>MTSTKVAWTVAEFGQATSLGKTKIYGLMNDGTITSCKVGGKRLITVSPAEFLQAMPNASPAAGRIGSPDFYEGE</sequence>
<dbReference type="EMBL" id="VITT01000005">
    <property type="protein sequence ID" value="TWB62248.1"/>
    <property type="molecule type" value="Genomic_DNA"/>
</dbReference>
<proteinExistence type="predicted"/>